<feature type="domain" description="B3/B4 tRNA-binding" evidence="11">
    <location>
        <begin position="61"/>
        <end position="215"/>
    </location>
</feature>
<dbReference type="Pfam" id="PF03485">
    <property type="entry name" value="Arg_tRNA_synt_N"/>
    <property type="match status" value="1"/>
</dbReference>
<dbReference type="Pfam" id="PF05746">
    <property type="entry name" value="DALR_1"/>
    <property type="match status" value="1"/>
</dbReference>
<dbReference type="GO" id="GO:0005737">
    <property type="term" value="C:cytoplasm"/>
    <property type="evidence" value="ECO:0007669"/>
    <property type="project" value="UniProtKB-SubCell"/>
</dbReference>
<dbReference type="Pfam" id="PF00750">
    <property type="entry name" value="tRNA-synt_1d"/>
    <property type="match status" value="1"/>
</dbReference>
<comment type="catalytic activity">
    <reaction evidence="7 8">
        <text>tRNA(Arg) + L-arginine + ATP = L-arginyl-tRNA(Arg) + AMP + diphosphate</text>
        <dbReference type="Rhea" id="RHEA:20301"/>
        <dbReference type="Rhea" id="RHEA-COMP:9658"/>
        <dbReference type="Rhea" id="RHEA-COMP:9673"/>
        <dbReference type="ChEBI" id="CHEBI:30616"/>
        <dbReference type="ChEBI" id="CHEBI:32682"/>
        <dbReference type="ChEBI" id="CHEBI:33019"/>
        <dbReference type="ChEBI" id="CHEBI:78442"/>
        <dbReference type="ChEBI" id="CHEBI:78513"/>
        <dbReference type="ChEBI" id="CHEBI:456215"/>
        <dbReference type="EC" id="6.1.1.19"/>
    </reaction>
</comment>
<evidence type="ECO:0000256" key="2">
    <source>
        <dbReference type="ARBA" id="ARBA00022598"/>
    </source>
</evidence>
<reference evidence="13 14" key="1">
    <citation type="journal article" date="2016" name="Environ. Microbiol.">
        <title>Genomic resolution of a cold subsurface aquifer community provides metabolic insights for novel microbes adapted to high CO concentrations.</title>
        <authorList>
            <person name="Probst A.J."/>
            <person name="Castelle C.J."/>
            <person name="Singh A."/>
            <person name="Brown C.T."/>
            <person name="Anantharaman K."/>
            <person name="Sharon I."/>
            <person name="Hug L.A."/>
            <person name="Burstein D."/>
            <person name="Emerson J.B."/>
            <person name="Thomas B.C."/>
            <person name="Banfield J.F."/>
        </authorList>
    </citation>
    <scope>NUCLEOTIDE SEQUENCE [LARGE SCALE GENOMIC DNA]</scope>
    <source>
        <strain evidence="13">CG1_02_44_10</strain>
    </source>
</reference>
<comment type="similarity">
    <text evidence="1 8 9">Belongs to the class-I aminoacyl-tRNA synthetase family.</text>
</comment>
<dbReference type="SUPFAM" id="SSF47323">
    <property type="entry name" value="Anticodon-binding domain of a subclass of class I aminoacyl-tRNA synthetases"/>
    <property type="match status" value="1"/>
</dbReference>
<keyword evidence="3 8" id="KW-0547">Nucleotide-binding</keyword>
<comment type="subunit">
    <text evidence="8">Monomer.</text>
</comment>
<dbReference type="InterPro" id="IPR009080">
    <property type="entry name" value="tRNAsynth_Ia_anticodon-bd"/>
</dbReference>
<dbReference type="SUPFAM" id="SSF55190">
    <property type="entry name" value="Arginyl-tRNA synthetase (ArgRS), N-terminal 'additional' domain"/>
    <property type="match status" value="1"/>
</dbReference>
<dbReference type="EC" id="6.1.1.19" evidence="8"/>
<evidence type="ECO:0000313" key="14">
    <source>
        <dbReference type="Proteomes" id="UP000182345"/>
    </source>
</evidence>
<dbReference type="PRINTS" id="PR01038">
    <property type="entry name" value="TRNASYNTHARG"/>
</dbReference>
<dbReference type="SUPFAM" id="SSF52374">
    <property type="entry name" value="Nucleotidylyl transferase"/>
    <property type="match status" value="1"/>
</dbReference>
<dbReference type="GO" id="GO:0004814">
    <property type="term" value="F:arginine-tRNA ligase activity"/>
    <property type="evidence" value="ECO:0007669"/>
    <property type="project" value="UniProtKB-UniRule"/>
</dbReference>
<keyword evidence="4 8" id="KW-0067">ATP-binding</keyword>
<dbReference type="Pfam" id="PF03483">
    <property type="entry name" value="B3_4"/>
    <property type="match status" value="1"/>
</dbReference>
<evidence type="ECO:0000256" key="8">
    <source>
        <dbReference type="HAMAP-Rule" id="MF_00123"/>
    </source>
</evidence>
<dbReference type="InterPro" id="IPR035684">
    <property type="entry name" value="ArgRS_core"/>
</dbReference>
<dbReference type="HAMAP" id="MF_00123">
    <property type="entry name" value="Arg_tRNA_synth"/>
    <property type="match status" value="1"/>
</dbReference>
<keyword evidence="8" id="KW-0963">Cytoplasm</keyword>
<evidence type="ECO:0000256" key="6">
    <source>
        <dbReference type="ARBA" id="ARBA00023146"/>
    </source>
</evidence>
<evidence type="ECO:0000259" key="10">
    <source>
        <dbReference type="SMART" id="SM00836"/>
    </source>
</evidence>
<dbReference type="InterPro" id="IPR036695">
    <property type="entry name" value="Arg-tRNA-synth_N_sf"/>
</dbReference>
<dbReference type="InterPro" id="IPR020825">
    <property type="entry name" value="Phe-tRNA_synthase-like_B3/B4"/>
</dbReference>
<dbReference type="EMBL" id="MNUK01000044">
    <property type="protein sequence ID" value="OIN91515.1"/>
    <property type="molecule type" value="Genomic_DNA"/>
</dbReference>
<dbReference type="NCBIfam" id="TIGR00456">
    <property type="entry name" value="argS"/>
    <property type="match status" value="1"/>
</dbReference>
<protein>
    <recommendedName>
        <fullName evidence="8">Arginine--tRNA ligase</fullName>
        <ecNumber evidence="8">6.1.1.19</ecNumber>
    </recommendedName>
    <alternativeName>
        <fullName evidence="8">Arginyl-tRNA synthetase</fullName>
        <shortName evidence="8">ArgRS</shortName>
    </alternativeName>
</protein>
<feature type="domain" description="DALR anticodon binding" evidence="10">
    <location>
        <begin position="726"/>
        <end position="846"/>
    </location>
</feature>
<keyword evidence="6 8" id="KW-0030">Aminoacyl-tRNA synthetase</keyword>
<dbReference type="FunFam" id="3.40.50.620:FF:000116">
    <property type="entry name" value="Arginine--tRNA ligase"/>
    <property type="match status" value="1"/>
</dbReference>
<dbReference type="Gene3D" id="3.30.1360.70">
    <property type="entry name" value="Arginyl tRNA synthetase N-terminal domain"/>
    <property type="match status" value="1"/>
</dbReference>
<feature type="domain" description="Arginyl tRNA synthetase N-terminal" evidence="12">
    <location>
        <begin position="281"/>
        <end position="361"/>
    </location>
</feature>
<sequence>MKLIVDKKIFEKFPGVKLGVVVALGIDNSKHGLSLDELRKEQENARIKLAGVEISSHQYIAPWREIYRLFGSKPSEYNSSIEALLKRVLKGKELSDINPLVNLYNALSLKHVLPFGGEDLDKVQGDIRLAFANGDETGIYLGSDEVVACDKGEVAYLDDLGFVCRKWNWREGKRTMLTEETKNVVLVMEAVPTVDGETLKSATEELASLVGEKLGGKIEIYYIDENNLEVNVEFVTGTQLTLQELEEVLPIEKKTKGRQKIKQVTTETPEKVRAPMGRTAFKIHRAIGEIIGFINFSVEHPGDEKMGDYASNVAMVMAKLLGKNSRELAQEVVEKLEKDEKLMEIVGKIELAGPGFINFWIKDEILVAGLAEMLRNDGHCLDSDFMSGKKVLVEYSSPNIAKRFSVGHLRSTIIGQALYNLYKHSGAEVTNDNHLGDWGTQFGMIVAAVEEKNLDVSNMAVTDLESLYVEFNKRIEEMPELKDKAREAFARLEKGDESARKIWKECIGVSMKEFDEIYMKLGVEFDHENGESIYEKAMPGIIQEAMDAGVAEQGERGALIVKFEKNGKEYLPPAMLLKSDGTTTYFTRDLATIRKRLDDADLKSDLYVYEVGSEQTLHFRQVFEAVRLLWEDAKAVEFKHVAHGRMTFGGEKMSTRKGTNIKLEDLIFRAGEEAQRMAKEKNMEETSDKIGIGAVKYNELRRSPESDYDFKWEEALSMEGNSGPYLQYVYVRTKGIIEKTHDLKKSRTQGQKSEIIRLNEDEKNLARWLVLRIGEGEMVERAAKNFAPNVVGQTLFELAQKFNGFYDRNRVIGVPEENLRLLLVAVTGLVIKSGLELLGIETVAKM</sequence>
<dbReference type="PANTHER" id="PTHR11956:SF5">
    <property type="entry name" value="ARGININE--TRNA LIGASE, CYTOPLASMIC"/>
    <property type="match status" value="1"/>
</dbReference>
<dbReference type="GO" id="GO:0003723">
    <property type="term" value="F:RNA binding"/>
    <property type="evidence" value="ECO:0007669"/>
    <property type="project" value="InterPro"/>
</dbReference>
<dbReference type="InterPro" id="IPR005146">
    <property type="entry name" value="B3/B4_tRNA-bd"/>
</dbReference>
<feature type="short sequence motif" description="'HIGH' region" evidence="8">
    <location>
        <begin position="398"/>
        <end position="408"/>
    </location>
</feature>
<dbReference type="SMART" id="SM00873">
    <property type="entry name" value="B3_4"/>
    <property type="match status" value="1"/>
</dbReference>
<dbReference type="Gene3D" id="3.40.50.620">
    <property type="entry name" value="HUPs"/>
    <property type="match status" value="1"/>
</dbReference>
<evidence type="ECO:0000256" key="5">
    <source>
        <dbReference type="ARBA" id="ARBA00022917"/>
    </source>
</evidence>
<dbReference type="PANTHER" id="PTHR11956">
    <property type="entry name" value="ARGINYL-TRNA SYNTHETASE"/>
    <property type="match status" value="1"/>
</dbReference>
<dbReference type="AlphaFoldDB" id="A0A1J4RWC5"/>
<evidence type="ECO:0000256" key="9">
    <source>
        <dbReference type="RuleBase" id="RU363038"/>
    </source>
</evidence>
<proteinExistence type="inferred from homology"/>
<dbReference type="InterPro" id="IPR014729">
    <property type="entry name" value="Rossmann-like_a/b/a_fold"/>
</dbReference>
<organism evidence="13 14">
    <name type="scientific">Candidatus Collierbacteria bacterium CG1_02_44_10</name>
    <dbReference type="NCBI Taxonomy" id="1805087"/>
    <lineage>
        <taxon>Bacteria</taxon>
        <taxon>Candidatus Collieribacteriota</taxon>
    </lineage>
</organism>
<evidence type="ECO:0000259" key="11">
    <source>
        <dbReference type="SMART" id="SM00873"/>
    </source>
</evidence>
<evidence type="ECO:0000256" key="7">
    <source>
        <dbReference type="ARBA" id="ARBA00049339"/>
    </source>
</evidence>
<dbReference type="InterPro" id="IPR005148">
    <property type="entry name" value="Arg-tRNA-synth_N"/>
</dbReference>
<evidence type="ECO:0000259" key="12">
    <source>
        <dbReference type="SMART" id="SM01016"/>
    </source>
</evidence>
<name>A0A1J4RWC5_9BACT</name>
<dbReference type="Gene3D" id="1.10.730.10">
    <property type="entry name" value="Isoleucyl-tRNA Synthetase, Domain 1"/>
    <property type="match status" value="1"/>
</dbReference>
<keyword evidence="5 8" id="KW-0648">Protein biosynthesis</keyword>
<evidence type="ECO:0000313" key="13">
    <source>
        <dbReference type="EMBL" id="OIN91515.1"/>
    </source>
</evidence>
<comment type="caution">
    <text evidence="13">The sequence shown here is derived from an EMBL/GenBank/DDBJ whole genome shotgun (WGS) entry which is preliminary data.</text>
</comment>
<dbReference type="GO" id="GO:0006420">
    <property type="term" value="P:arginyl-tRNA aminoacylation"/>
    <property type="evidence" value="ECO:0007669"/>
    <property type="project" value="UniProtKB-UniRule"/>
</dbReference>
<keyword evidence="2 8" id="KW-0436">Ligase</keyword>
<evidence type="ECO:0000256" key="1">
    <source>
        <dbReference type="ARBA" id="ARBA00005594"/>
    </source>
</evidence>
<dbReference type="GO" id="GO:0004826">
    <property type="term" value="F:phenylalanine-tRNA ligase activity"/>
    <property type="evidence" value="ECO:0007669"/>
    <property type="project" value="InterPro"/>
</dbReference>
<dbReference type="Gene3D" id="3.50.40.10">
    <property type="entry name" value="Phenylalanyl-trna Synthetase, Chain B, domain 3"/>
    <property type="match status" value="1"/>
</dbReference>
<gene>
    <name evidence="8" type="primary">argS</name>
    <name evidence="13" type="ORF">AUJ42_01845</name>
</gene>
<dbReference type="Proteomes" id="UP000182345">
    <property type="component" value="Unassembled WGS sequence"/>
</dbReference>
<dbReference type="InterPro" id="IPR008909">
    <property type="entry name" value="DALR_anticod-bd"/>
</dbReference>
<evidence type="ECO:0000256" key="3">
    <source>
        <dbReference type="ARBA" id="ARBA00022741"/>
    </source>
</evidence>
<dbReference type="SMART" id="SM01016">
    <property type="entry name" value="Arg_tRNA_synt_N"/>
    <property type="match status" value="1"/>
</dbReference>
<dbReference type="SMART" id="SM00836">
    <property type="entry name" value="DALR_1"/>
    <property type="match status" value="1"/>
</dbReference>
<accession>A0A1J4RWC5</accession>
<dbReference type="InterPro" id="IPR001278">
    <property type="entry name" value="Arg-tRNA-ligase"/>
</dbReference>
<dbReference type="SUPFAM" id="SSF56037">
    <property type="entry name" value="PheT/TilS domain"/>
    <property type="match status" value="1"/>
</dbReference>
<dbReference type="GO" id="GO:0005524">
    <property type="term" value="F:ATP binding"/>
    <property type="evidence" value="ECO:0007669"/>
    <property type="project" value="UniProtKB-UniRule"/>
</dbReference>
<evidence type="ECO:0000256" key="4">
    <source>
        <dbReference type="ARBA" id="ARBA00022840"/>
    </source>
</evidence>
<comment type="subcellular location">
    <subcellularLocation>
        <location evidence="8">Cytoplasm</location>
    </subcellularLocation>
</comment>